<dbReference type="Ensembl" id="ENSCRFT00000011066.1">
    <property type="protein sequence ID" value="ENSCRFP00000010687.1"/>
    <property type="gene ID" value="ENSCRFG00000008342.1"/>
</dbReference>
<keyword evidence="7" id="KW-0966">Cell projection</keyword>
<evidence type="ECO:0000256" key="7">
    <source>
        <dbReference type="ARBA" id="ARBA00023273"/>
    </source>
</evidence>
<dbReference type="PANTHER" id="PTHR16299:SF2">
    <property type="entry name" value="CENTROSOMAL PROTEIN KIZUNA"/>
    <property type="match status" value="1"/>
</dbReference>
<feature type="compositionally biased region" description="Polar residues" evidence="10">
    <location>
        <begin position="473"/>
        <end position="486"/>
    </location>
</feature>
<proteinExistence type="inferred from homology"/>
<comment type="function">
    <text evidence="8">Centrosomal protein required for establishing a robust mitotic centrosome architecture that can endure the forces that converge on the centrosomes during spindle formation. Required for stabilizing the expanded pericentriolar material around the centriole.</text>
</comment>
<evidence type="ECO:0000256" key="5">
    <source>
        <dbReference type="ARBA" id="ARBA00022490"/>
    </source>
</evidence>
<evidence type="ECO:0000313" key="11">
    <source>
        <dbReference type="Ensembl" id="ENSCRFP00000010687.1"/>
    </source>
</evidence>
<reference evidence="11" key="2">
    <citation type="submission" date="2025-09" db="UniProtKB">
        <authorList>
            <consortium name="Ensembl"/>
        </authorList>
    </citation>
    <scope>IDENTIFICATION</scope>
</reference>
<organism evidence="11 12">
    <name type="scientific">Cyanoderma ruficeps</name>
    <name type="common">rufous-capped babbler</name>
    <dbReference type="NCBI Taxonomy" id="181631"/>
    <lineage>
        <taxon>Eukaryota</taxon>
        <taxon>Metazoa</taxon>
        <taxon>Chordata</taxon>
        <taxon>Craniata</taxon>
        <taxon>Vertebrata</taxon>
        <taxon>Euteleostomi</taxon>
        <taxon>Archelosauria</taxon>
        <taxon>Archosauria</taxon>
        <taxon>Dinosauria</taxon>
        <taxon>Saurischia</taxon>
        <taxon>Theropoda</taxon>
        <taxon>Coelurosauria</taxon>
        <taxon>Aves</taxon>
        <taxon>Neognathae</taxon>
        <taxon>Neoaves</taxon>
        <taxon>Telluraves</taxon>
        <taxon>Australaves</taxon>
        <taxon>Passeriformes</taxon>
        <taxon>Sylvioidea</taxon>
        <taxon>Timaliidae</taxon>
        <taxon>Cyanoderma</taxon>
    </lineage>
</organism>
<evidence type="ECO:0000256" key="1">
    <source>
        <dbReference type="ARBA" id="ARBA00004120"/>
    </source>
</evidence>
<dbReference type="PANTHER" id="PTHR16299">
    <property type="entry name" value="CENTROSOMAL PROTEIN KIZUNA"/>
    <property type="match status" value="1"/>
</dbReference>
<evidence type="ECO:0000256" key="4">
    <source>
        <dbReference type="ARBA" id="ARBA00013872"/>
    </source>
</evidence>
<dbReference type="InterPro" id="IPR026742">
    <property type="entry name" value="Centrosomal_kizuma"/>
</dbReference>
<accession>A0A8C3QTI2</accession>
<protein>
    <recommendedName>
        <fullName evidence="4">Centrosomal protein kizuna</fullName>
    </recommendedName>
    <alternativeName>
        <fullName evidence="9">Polo-like kinase 1 substrate 1</fullName>
    </alternativeName>
</protein>
<evidence type="ECO:0000256" key="8">
    <source>
        <dbReference type="ARBA" id="ARBA00024919"/>
    </source>
</evidence>
<reference evidence="11" key="1">
    <citation type="submission" date="2025-08" db="UniProtKB">
        <authorList>
            <consortium name="Ensembl"/>
        </authorList>
    </citation>
    <scope>IDENTIFICATION</scope>
</reference>
<evidence type="ECO:0000313" key="12">
    <source>
        <dbReference type="Proteomes" id="UP000694396"/>
    </source>
</evidence>
<name>A0A8C3QTI2_9PASS</name>
<dbReference type="GO" id="GO:0007051">
    <property type="term" value="P:spindle organization"/>
    <property type="evidence" value="ECO:0007669"/>
    <property type="project" value="InterPro"/>
</dbReference>
<evidence type="ECO:0000256" key="6">
    <source>
        <dbReference type="ARBA" id="ARBA00023212"/>
    </source>
</evidence>
<keyword evidence="5" id="KW-0963">Cytoplasm</keyword>
<feature type="region of interest" description="Disordered" evidence="10">
    <location>
        <begin position="512"/>
        <end position="546"/>
    </location>
</feature>
<dbReference type="GO" id="GO:0005813">
    <property type="term" value="C:centrosome"/>
    <property type="evidence" value="ECO:0007669"/>
    <property type="project" value="UniProtKB-SubCell"/>
</dbReference>
<comment type="subcellular location">
    <subcellularLocation>
        <location evidence="1">Cytoplasm</location>
        <location evidence="1">Cytoskeleton</location>
        <location evidence="1">Cilium basal body</location>
    </subcellularLocation>
    <subcellularLocation>
        <location evidence="2">Cytoplasm</location>
        <location evidence="2">Cytoskeleton</location>
        <location evidence="2">Microtubule organizing center</location>
        <location evidence="2">Centrosome</location>
    </subcellularLocation>
</comment>
<feature type="compositionally biased region" description="Basic and acidic residues" evidence="10">
    <location>
        <begin position="452"/>
        <end position="470"/>
    </location>
</feature>
<evidence type="ECO:0000256" key="10">
    <source>
        <dbReference type="SAM" id="MobiDB-lite"/>
    </source>
</evidence>
<evidence type="ECO:0000256" key="3">
    <source>
        <dbReference type="ARBA" id="ARBA00010767"/>
    </source>
</evidence>
<evidence type="ECO:0000256" key="2">
    <source>
        <dbReference type="ARBA" id="ARBA00004300"/>
    </source>
</evidence>
<feature type="region of interest" description="Disordered" evidence="10">
    <location>
        <begin position="101"/>
        <end position="204"/>
    </location>
</feature>
<evidence type="ECO:0000256" key="9">
    <source>
        <dbReference type="ARBA" id="ARBA00031153"/>
    </source>
</evidence>
<feature type="compositionally biased region" description="Polar residues" evidence="10">
    <location>
        <begin position="434"/>
        <end position="451"/>
    </location>
</feature>
<comment type="similarity">
    <text evidence="3">Belongs to the kizuna family.</text>
</comment>
<keyword evidence="6" id="KW-0206">Cytoskeleton</keyword>
<feature type="region of interest" description="Disordered" evidence="10">
    <location>
        <begin position="218"/>
        <end position="277"/>
    </location>
</feature>
<dbReference type="AlphaFoldDB" id="A0A8C3QTI2"/>
<sequence>MEYTMADPHQVRLKLQKHLAAVLVRQELALHRNRALRQEFLRLEAHMETTGWETIQKMEWYRREIKNLLSLREGSLSAGGDKEEGSSEQVLQARGQVGIGTDTAVPGELGHPATALLGTPTSAASATGGLGSQQEPPMRSPSPEGLSPDTGRTAGGSEEGTAGHGDLAASEEGSEHLTSVSGAKAAPPRLGQQQGSVPGAKPGLSSWWACREGSSAKLPVPAGAEEEVRPSIPGMQQEQGRDVQAPEGSLLPPLSPPVAQEEPLDSSTPHRPGGTLPELSELCRALQLLEDLVKRTSPRHRALYQCQPSGTAELPSAHAEASGLAQGDLEVMEAMVLQQLQAVSQGRRCGSLLPENTSKAAGGAGHKEYTRDTDMLWTLLSHHGLFLKQHQVRLPEEVAEMFEQLLASGEEEQDSQAVPVLREALPGERGDESPVQSDESSLSLPSIPTNSREGKQRELAQREPGGDHGHNSPKGSDSLGTHSESISLLDGSAPPFSRTELRKETVTAIKSKAFWGESDDSSSELEAALRPQTHSMDSDDFDDFYG</sequence>
<dbReference type="Proteomes" id="UP000694396">
    <property type="component" value="Unplaced"/>
</dbReference>
<keyword evidence="12" id="KW-1185">Reference proteome</keyword>
<feature type="region of interest" description="Disordered" evidence="10">
    <location>
        <begin position="427"/>
        <end position="499"/>
    </location>
</feature>